<keyword evidence="1 7" id="KW-0808">Transferase</keyword>
<evidence type="ECO:0000256" key="3">
    <source>
        <dbReference type="ARBA" id="ARBA00022777"/>
    </source>
</evidence>
<dbReference type="SUPFAM" id="SSF53067">
    <property type="entry name" value="Actin-like ATPase domain"/>
    <property type="match status" value="2"/>
</dbReference>
<keyword evidence="6" id="KW-0119">Carbohydrate metabolism</keyword>
<dbReference type="InterPro" id="IPR018484">
    <property type="entry name" value="FGGY_N"/>
</dbReference>
<gene>
    <name evidence="10" type="ORF">GBA65_01600</name>
</gene>
<dbReference type="AlphaFoldDB" id="A0A6G8PTX9"/>
<keyword evidence="11" id="KW-1185">Reference proteome</keyword>
<evidence type="ECO:0000259" key="8">
    <source>
        <dbReference type="Pfam" id="PF00370"/>
    </source>
</evidence>
<evidence type="ECO:0000313" key="10">
    <source>
        <dbReference type="EMBL" id="QIN77416.1"/>
    </source>
</evidence>
<dbReference type="InterPro" id="IPR043129">
    <property type="entry name" value="ATPase_NBD"/>
</dbReference>
<dbReference type="InterPro" id="IPR018485">
    <property type="entry name" value="FGGY_C"/>
</dbReference>
<dbReference type="Pfam" id="PF00370">
    <property type="entry name" value="FGGY_N"/>
    <property type="match status" value="1"/>
</dbReference>
<dbReference type="PANTHER" id="PTHR43435:SF4">
    <property type="entry name" value="FGGY CARBOHYDRATE KINASE DOMAIN-CONTAINING PROTEIN"/>
    <property type="match status" value="1"/>
</dbReference>
<evidence type="ECO:0000256" key="4">
    <source>
        <dbReference type="ARBA" id="ARBA00022840"/>
    </source>
</evidence>
<dbReference type="Gene3D" id="3.30.420.40">
    <property type="match status" value="2"/>
</dbReference>
<evidence type="ECO:0000256" key="7">
    <source>
        <dbReference type="RuleBase" id="RU003733"/>
    </source>
</evidence>
<evidence type="ECO:0000256" key="6">
    <source>
        <dbReference type="ARBA" id="ARBA00023277"/>
    </source>
</evidence>
<evidence type="ECO:0000256" key="2">
    <source>
        <dbReference type="ARBA" id="ARBA00022741"/>
    </source>
</evidence>
<dbReference type="RefSeq" id="WP_166395098.1">
    <property type="nucleotide sequence ID" value="NZ_CP045121.1"/>
</dbReference>
<dbReference type="Pfam" id="PF02782">
    <property type="entry name" value="FGGY_C"/>
    <property type="match status" value="1"/>
</dbReference>
<dbReference type="KEGG" id="rmar:GBA65_01600"/>
<evidence type="ECO:0000313" key="11">
    <source>
        <dbReference type="Proteomes" id="UP000502706"/>
    </source>
</evidence>
<name>A0A6G8PTX9_9ACTN</name>
<dbReference type="GO" id="GO:0005524">
    <property type="term" value="F:ATP binding"/>
    <property type="evidence" value="ECO:0007669"/>
    <property type="project" value="UniProtKB-KW"/>
</dbReference>
<dbReference type="GO" id="GO:0005737">
    <property type="term" value="C:cytoplasm"/>
    <property type="evidence" value="ECO:0007669"/>
    <property type="project" value="TreeGrafter"/>
</dbReference>
<keyword evidence="2" id="KW-0547">Nucleotide-binding</keyword>
<dbReference type="EMBL" id="CP045121">
    <property type="protein sequence ID" value="QIN77416.1"/>
    <property type="molecule type" value="Genomic_DNA"/>
</dbReference>
<evidence type="ECO:0000259" key="9">
    <source>
        <dbReference type="Pfam" id="PF02782"/>
    </source>
</evidence>
<dbReference type="GO" id="GO:0019569">
    <property type="term" value="P:L-arabinose catabolic process to D-xylulose 5-phosphate"/>
    <property type="evidence" value="ECO:0007669"/>
    <property type="project" value="InterPro"/>
</dbReference>
<dbReference type="PROSITE" id="PS00445">
    <property type="entry name" value="FGGY_KINASES_2"/>
    <property type="match status" value="1"/>
</dbReference>
<dbReference type="Proteomes" id="UP000502706">
    <property type="component" value="Chromosome"/>
</dbReference>
<dbReference type="PANTHER" id="PTHR43435">
    <property type="entry name" value="RIBULOKINASE"/>
    <property type="match status" value="1"/>
</dbReference>
<organism evidence="10 11">
    <name type="scientific">Rubrobacter marinus</name>
    <dbReference type="NCBI Taxonomy" id="2653852"/>
    <lineage>
        <taxon>Bacteria</taxon>
        <taxon>Bacillati</taxon>
        <taxon>Actinomycetota</taxon>
        <taxon>Rubrobacteria</taxon>
        <taxon>Rubrobacterales</taxon>
        <taxon>Rubrobacteraceae</taxon>
        <taxon>Rubrobacter</taxon>
    </lineage>
</organism>
<dbReference type="CDD" id="cd07781">
    <property type="entry name" value="ASKHA_NBD_FGGY_L-RBK"/>
    <property type="match status" value="1"/>
</dbReference>
<evidence type="ECO:0000256" key="5">
    <source>
        <dbReference type="ARBA" id="ARBA00022935"/>
    </source>
</evidence>
<dbReference type="GO" id="GO:0008741">
    <property type="term" value="F:ribulokinase activity"/>
    <property type="evidence" value="ECO:0007669"/>
    <property type="project" value="InterPro"/>
</dbReference>
<dbReference type="PIRSF" id="PIRSF000538">
    <property type="entry name" value="GlpK"/>
    <property type="match status" value="1"/>
</dbReference>
<dbReference type="InterPro" id="IPR018483">
    <property type="entry name" value="Carb_kinase_FGGY_CS"/>
</dbReference>
<protein>
    <submittedName>
        <fullName evidence="10">Xylulose kinase</fullName>
    </submittedName>
</protein>
<accession>A0A6G8PTX9</accession>
<feature type="domain" description="Carbohydrate kinase FGGY C-terminal" evidence="9">
    <location>
        <begin position="262"/>
        <end position="457"/>
    </location>
</feature>
<keyword evidence="3 7" id="KW-0418">Kinase</keyword>
<proteinExistence type="inferred from homology"/>
<evidence type="ECO:0000256" key="1">
    <source>
        <dbReference type="ARBA" id="ARBA00022679"/>
    </source>
</evidence>
<dbReference type="InterPro" id="IPR000577">
    <property type="entry name" value="Carb_kinase_FGGY"/>
</dbReference>
<sequence>MAEGPYLMGIDGGTGGVRAGIFDREGTALVFHGVEHGTRFPRPGWAEQDPADWWRCLVEAVRGAVEKSGVSPEEIAGLSTDATTCTVVAMDRQNRVMRPALLWMDVRASDQARRVQETGDPALKYNGFGPSSAEWMPSKTLWLKENEPETYNGAARICDYADWMTFRLTGEWTASINTASFRAYYDRDAGGWPESLYGALGIGDVLEKFPPRVLDMGTAVGGLTREAAEELGLPEGLPVAQGGGDAFVGALGLGVTEPGKLALITGSSHVIVGQAAEPHYGQGFFGSYTDGIVPGQYSVEGGQVSTGSIVAWFKNQFAADAAAEAQKRGVDTYDVLNELAGNVPIGSDGLIVLDYFQGNRTPYTDPLARGMIWGLSLGHTPGHVFRAILEGICYGTEHIFRTMREHGFQPGEAVVAGGPTKSELWMQMHADVSNIPVSVPRESEGPVLGSAMLAAVGAGVYPNVQEAADNMVHTERTIEPNPEAHEQYKFYVDRYVETYPQMRPLMHELARHEASSGAAAAAGA</sequence>
<keyword evidence="5" id="KW-0054">Arabinose catabolism</keyword>
<reference evidence="10 11" key="1">
    <citation type="submission" date="2019-10" db="EMBL/GenBank/DDBJ databases">
        <title>Rubrobacter sp nov SCSIO 52915 isolated from a deep-sea sediment in the South China Sea.</title>
        <authorList>
            <person name="Chen R.W."/>
        </authorList>
    </citation>
    <scope>NUCLEOTIDE SEQUENCE [LARGE SCALE GENOMIC DNA]</scope>
    <source>
        <strain evidence="10 11">SCSIO 52915</strain>
    </source>
</reference>
<comment type="similarity">
    <text evidence="7">Belongs to the FGGY kinase family.</text>
</comment>
<dbReference type="GO" id="GO:0019150">
    <property type="term" value="F:D-ribulokinase activity"/>
    <property type="evidence" value="ECO:0007669"/>
    <property type="project" value="TreeGrafter"/>
</dbReference>
<feature type="domain" description="Carbohydrate kinase FGGY N-terminal" evidence="8">
    <location>
        <begin position="6"/>
        <end position="252"/>
    </location>
</feature>
<dbReference type="InterPro" id="IPR005929">
    <property type="entry name" value="Ribulokinase"/>
</dbReference>
<keyword evidence="4" id="KW-0067">ATP-binding</keyword>